<dbReference type="AlphaFoldDB" id="Q0EZI4"/>
<gene>
    <name evidence="5" type="ORF">SPV1_14089</name>
</gene>
<dbReference type="InterPro" id="IPR001533">
    <property type="entry name" value="Pterin_deHydtase"/>
</dbReference>
<reference evidence="5 6" key="1">
    <citation type="submission" date="2006-09" db="EMBL/GenBank/DDBJ databases">
        <authorList>
            <person name="Emerson D."/>
            <person name="Ferriera S."/>
            <person name="Johnson J."/>
            <person name="Kravitz S."/>
            <person name="Halpern A."/>
            <person name="Remington K."/>
            <person name="Beeson K."/>
            <person name="Tran B."/>
            <person name="Rogers Y.-H."/>
            <person name="Friedman R."/>
            <person name="Venter J.C."/>
        </authorList>
    </citation>
    <scope>NUCLEOTIDE SEQUENCE [LARGE SCALE GENOMIC DNA]</scope>
    <source>
        <strain evidence="5 6">PV-1</strain>
    </source>
</reference>
<dbReference type="Pfam" id="PF01329">
    <property type="entry name" value="Pterin_4a"/>
    <property type="match status" value="1"/>
</dbReference>
<dbReference type="InParanoid" id="Q0EZI4"/>
<dbReference type="InterPro" id="IPR036428">
    <property type="entry name" value="PCD_sf"/>
</dbReference>
<dbReference type="Gene3D" id="3.30.1360.20">
    <property type="entry name" value="Transcriptional coactivator/pterin dehydratase"/>
    <property type="match status" value="1"/>
</dbReference>
<dbReference type="GO" id="GO:0006729">
    <property type="term" value="P:tetrahydrobiopterin biosynthetic process"/>
    <property type="evidence" value="ECO:0007669"/>
    <property type="project" value="InterPro"/>
</dbReference>
<comment type="catalytic activity">
    <reaction evidence="1 4">
        <text>(4aS,6R)-4a-hydroxy-L-erythro-5,6,7,8-tetrahydrobiopterin = (6R)-L-erythro-6,7-dihydrobiopterin + H2O</text>
        <dbReference type="Rhea" id="RHEA:11920"/>
        <dbReference type="ChEBI" id="CHEBI:15377"/>
        <dbReference type="ChEBI" id="CHEBI:15642"/>
        <dbReference type="ChEBI" id="CHEBI:43120"/>
        <dbReference type="EC" id="4.2.1.96"/>
    </reaction>
</comment>
<evidence type="ECO:0000256" key="1">
    <source>
        <dbReference type="ARBA" id="ARBA00001554"/>
    </source>
</evidence>
<proteinExistence type="inferred from homology"/>
<evidence type="ECO:0000256" key="2">
    <source>
        <dbReference type="ARBA" id="ARBA00006472"/>
    </source>
</evidence>
<keyword evidence="6" id="KW-1185">Reference proteome</keyword>
<keyword evidence="3 4" id="KW-0456">Lyase</keyword>
<dbReference type="EC" id="4.2.1.96" evidence="4"/>
<evidence type="ECO:0000313" key="5">
    <source>
        <dbReference type="EMBL" id="EAU54720.1"/>
    </source>
</evidence>
<dbReference type="EMBL" id="AATS01000006">
    <property type="protein sequence ID" value="EAU54720.1"/>
    <property type="molecule type" value="Genomic_DNA"/>
</dbReference>
<dbReference type="InterPro" id="IPR050376">
    <property type="entry name" value="Pterin-4-alpha-carb_dehyd"/>
</dbReference>
<evidence type="ECO:0000256" key="3">
    <source>
        <dbReference type="ARBA" id="ARBA00023239"/>
    </source>
</evidence>
<comment type="similarity">
    <text evidence="2 4">Belongs to the pterin-4-alpha-carbinolamine dehydratase family.</text>
</comment>
<dbReference type="OrthoDB" id="5294615at2"/>
<comment type="caution">
    <text evidence="5">The sequence shown here is derived from an EMBL/GenBank/DDBJ whole genome shotgun (WGS) entry which is preliminary data.</text>
</comment>
<evidence type="ECO:0000313" key="6">
    <source>
        <dbReference type="Proteomes" id="UP000005297"/>
    </source>
</evidence>
<evidence type="ECO:0000256" key="4">
    <source>
        <dbReference type="HAMAP-Rule" id="MF_00434"/>
    </source>
</evidence>
<dbReference type="eggNOG" id="COG2154">
    <property type="taxonomic scope" value="Bacteria"/>
</dbReference>
<dbReference type="GO" id="GO:0008124">
    <property type="term" value="F:4-alpha-hydroxytetrahydrobiopterin dehydratase activity"/>
    <property type="evidence" value="ECO:0007669"/>
    <property type="project" value="UniProtKB-UniRule"/>
</dbReference>
<dbReference type="PANTHER" id="PTHR42805">
    <property type="entry name" value="PTERIN-4-ALPHA-CARBINOLAMINE DEHYDRATASE-RELATED"/>
    <property type="match status" value="1"/>
</dbReference>
<protein>
    <recommendedName>
        <fullName evidence="4">Putative pterin-4-alpha-carbinolamine dehydratase</fullName>
        <shortName evidence="4">PHS</shortName>
        <ecNumber evidence="4">4.2.1.96</ecNumber>
    </recommendedName>
    <alternativeName>
        <fullName evidence="4">4-alpha-hydroxy-tetrahydropterin dehydratase</fullName>
    </alternativeName>
    <alternativeName>
        <fullName evidence="4">Pterin carbinolamine dehydratase</fullName>
        <shortName evidence="4">PCD</shortName>
    </alternativeName>
</protein>
<dbReference type="PANTHER" id="PTHR42805:SF1">
    <property type="entry name" value="PTERIN-4-ALPHA-CARBINOLAMINE DEHYDRATASE-RELATED"/>
    <property type="match status" value="1"/>
</dbReference>
<sequence length="91" mass="10248">MEADEATTLLAAVPGWELTGEARRLRRTFVFTDFMQAQAFAVRVGETAEEENHHPDISYGWGYCTVVFYTHKIGGLHQNDFIMAARVNGLL</sequence>
<dbReference type="HOGENOM" id="CLU_081974_2_2_0"/>
<dbReference type="RefSeq" id="WP_009850330.1">
    <property type="nucleotide sequence ID" value="NZ_DS022294.1"/>
</dbReference>
<organism evidence="5 6">
    <name type="scientific">Mariprofundus ferrooxydans PV-1</name>
    <dbReference type="NCBI Taxonomy" id="314345"/>
    <lineage>
        <taxon>Bacteria</taxon>
        <taxon>Pseudomonadati</taxon>
        <taxon>Pseudomonadota</taxon>
        <taxon>Candidatius Mariprofundia</taxon>
        <taxon>Mariprofundales</taxon>
        <taxon>Mariprofundaceae</taxon>
        <taxon>Mariprofundus</taxon>
    </lineage>
</organism>
<dbReference type="STRING" id="314344.AL013_11775"/>
<dbReference type="CDD" id="cd00913">
    <property type="entry name" value="PCD_DCoH_subfamily_a"/>
    <property type="match status" value="1"/>
</dbReference>
<name>Q0EZI4_9PROT</name>
<dbReference type="SUPFAM" id="SSF55248">
    <property type="entry name" value="PCD-like"/>
    <property type="match status" value="1"/>
</dbReference>
<accession>Q0EZI4</accession>
<dbReference type="HAMAP" id="MF_00434">
    <property type="entry name" value="Pterin_4_alpha"/>
    <property type="match status" value="1"/>
</dbReference>
<dbReference type="Proteomes" id="UP000005297">
    <property type="component" value="Unassembled WGS sequence"/>
</dbReference>